<dbReference type="OrthoDB" id="9794382at2"/>
<dbReference type="GO" id="GO:0006935">
    <property type="term" value="P:chemotaxis"/>
    <property type="evidence" value="ECO:0007669"/>
    <property type="project" value="InterPro"/>
</dbReference>
<dbReference type="SUPFAM" id="SSF50341">
    <property type="entry name" value="CheW-like"/>
    <property type="match status" value="1"/>
</dbReference>
<dbReference type="SMART" id="SM00260">
    <property type="entry name" value="CheW"/>
    <property type="match status" value="1"/>
</dbReference>
<proteinExistence type="predicted"/>
<dbReference type="EMBL" id="NIBG01000001">
    <property type="protein sequence ID" value="PAB61249.1"/>
    <property type="molecule type" value="Genomic_DNA"/>
</dbReference>
<gene>
    <name evidence="2" type="ORF">CCE28_02130</name>
</gene>
<organism evidence="2 3">
    <name type="scientific">Anaeromicrobium sediminis</name>
    <dbReference type="NCBI Taxonomy" id="1478221"/>
    <lineage>
        <taxon>Bacteria</taxon>
        <taxon>Bacillati</taxon>
        <taxon>Bacillota</taxon>
        <taxon>Clostridia</taxon>
        <taxon>Peptostreptococcales</taxon>
        <taxon>Thermotaleaceae</taxon>
        <taxon>Anaeromicrobium</taxon>
    </lineage>
</organism>
<dbReference type="InterPro" id="IPR036061">
    <property type="entry name" value="CheW-like_dom_sf"/>
</dbReference>
<dbReference type="InterPro" id="IPR039315">
    <property type="entry name" value="CheW"/>
</dbReference>
<dbReference type="CDD" id="cd00732">
    <property type="entry name" value="CheW"/>
    <property type="match status" value="1"/>
</dbReference>
<dbReference type="Gene3D" id="2.30.30.40">
    <property type="entry name" value="SH3 Domains"/>
    <property type="match status" value="1"/>
</dbReference>
<evidence type="ECO:0000313" key="3">
    <source>
        <dbReference type="Proteomes" id="UP000216024"/>
    </source>
</evidence>
<dbReference type="GO" id="GO:0007165">
    <property type="term" value="P:signal transduction"/>
    <property type="evidence" value="ECO:0007669"/>
    <property type="project" value="InterPro"/>
</dbReference>
<dbReference type="Proteomes" id="UP000216024">
    <property type="component" value="Unassembled WGS sequence"/>
</dbReference>
<dbReference type="GO" id="GO:0005829">
    <property type="term" value="C:cytosol"/>
    <property type="evidence" value="ECO:0007669"/>
    <property type="project" value="TreeGrafter"/>
</dbReference>
<protein>
    <recommendedName>
        <fullName evidence="1">CheW-like domain-containing protein</fullName>
    </recommendedName>
</protein>
<evidence type="ECO:0000313" key="2">
    <source>
        <dbReference type="EMBL" id="PAB61249.1"/>
    </source>
</evidence>
<keyword evidence="3" id="KW-1185">Reference proteome</keyword>
<comment type="caution">
    <text evidence="2">The sequence shown here is derived from an EMBL/GenBank/DDBJ whole genome shotgun (WGS) entry which is preliminary data.</text>
</comment>
<dbReference type="PANTHER" id="PTHR22617">
    <property type="entry name" value="CHEMOTAXIS SENSOR HISTIDINE KINASE-RELATED"/>
    <property type="match status" value="1"/>
</dbReference>
<dbReference type="InterPro" id="IPR002545">
    <property type="entry name" value="CheW-lke_dom"/>
</dbReference>
<dbReference type="AlphaFoldDB" id="A0A267MNU6"/>
<name>A0A267MNU6_9FIRM</name>
<dbReference type="Pfam" id="PF01584">
    <property type="entry name" value="CheW"/>
    <property type="match status" value="1"/>
</dbReference>
<reference evidence="2 3" key="1">
    <citation type="submission" date="2017-06" db="EMBL/GenBank/DDBJ databases">
        <title>Draft genome sequence of anaerobic fermentative bacterium Anaeromicrobium sediminis DY2726D isolated from West Pacific Ocean sediments.</title>
        <authorList>
            <person name="Zeng X."/>
        </authorList>
    </citation>
    <scope>NUCLEOTIDE SEQUENCE [LARGE SCALE GENOMIC DNA]</scope>
    <source>
        <strain evidence="2 3">DY2726D</strain>
    </source>
</reference>
<sequence>MSENVQLLENQYVLFKLGKEYYGIDIHNVQTIEKVIDITRVPHSPAYVEGVINLRGEIIPVINLRTRLNLENVQVTSESRIIITKCDEIIVGLLVDSSSEVISLDEIQLEDAPKVSENISEKNIKGIGKDKDRIIILLDIEGILQS</sequence>
<accession>A0A267MNU6</accession>
<dbReference type="Gene3D" id="2.40.50.180">
    <property type="entry name" value="CheA-289, Domain 4"/>
    <property type="match status" value="1"/>
</dbReference>
<dbReference type="PROSITE" id="PS50851">
    <property type="entry name" value="CHEW"/>
    <property type="match status" value="1"/>
</dbReference>
<feature type="domain" description="CheW-like" evidence="1">
    <location>
        <begin position="9"/>
        <end position="146"/>
    </location>
</feature>
<evidence type="ECO:0000259" key="1">
    <source>
        <dbReference type="PROSITE" id="PS50851"/>
    </source>
</evidence>
<dbReference type="PANTHER" id="PTHR22617:SF23">
    <property type="entry name" value="CHEMOTAXIS PROTEIN CHEW"/>
    <property type="match status" value="1"/>
</dbReference>
<dbReference type="RefSeq" id="WP_095130476.1">
    <property type="nucleotide sequence ID" value="NZ_NIBG01000001.1"/>
</dbReference>